<dbReference type="Pfam" id="PF00135">
    <property type="entry name" value="COesterase"/>
    <property type="match status" value="1"/>
</dbReference>
<dbReference type="PROSITE" id="PS00122">
    <property type="entry name" value="CARBOXYLESTERASE_B_1"/>
    <property type="match status" value="1"/>
</dbReference>
<gene>
    <name evidence="7" type="ORF">NEZAVI_LOCUS5151</name>
</gene>
<sequence length="567" mass="63655">MHFKEKVFGKVNMITFQFLCIFVSIFALTRCSNQPQVTIFQGTLKGFYLKTLNNRSIASFEGIPFAKPPIGENRFKKPIAADPWYGILNATREPPICLQYDFFIHPPVLSGSEDCLFINVYTPKLPTGEEKPKLLDVLAFIHGGAFVTGKSLSYKPFVLLDRDILLVTFNYRLGPLGFLSTEDDVVPGNNGLKDQVLALQWIKKNIAAFGGNPEKVTIAGLSAGGASCHFHTLSPLSRGLFKGAICLSGIALNPMTVTNSIEKAKMIANELGCLTNDSLLMINCLRNRPAEHIVELTKKLLVWRSHPMVPFGPVIEPVGPDAFISEKPINIIGRRAAADVPMIISFTSDEGLVGVTDIVSNAELFNELLNRWDELMPHMMGYNFKESFDKMEISRKIREYYKIDDITNGRKNLIKMVGDRYFLAGISKLAKLHLSFNSAPMYIQKFSYRGKHSVTELLNVKENLGVCHGDDVFYTVRDYGVWKQFEEPMDAEMSECMIDMWISFAANGTLDEKWHPLNKKDLKIIFTDIKGPNTLKLSMADELGEESFWDSLGLNENIEPTLSHVEL</sequence>
<dbReference type="AlphaFoldDB" id="A0A9P0H4U8"/>
<dbReference type="PROSITE" id="PS00941">
    <property type="entry name" value="CARBOXYLESTERASE_B_2"/>
    <property type="match status" value="1"/>
</dbReference>
<dbReference type="SUPFAM" id="SSF53474">
    <property type="entry name" value="alpha/beta-Hydrolases"/>
    <property type="match status" value="1"/>
</dbReference>
<dbReference type="PANTHER" id="PTHR43142">
    <property type="entry name" value="CARBOXYLIC ESTER HYDROLASE"/>
    <property type="match status" value="1"/>
</dbReference>
<evidence type="ECO:0000313" key="7">
    <source>
        <dbReference type="EMBL" id="CAH1394712.1"/>
    </source>
</evidence>
<dbReference type="OrthoDB" id="6846267at2759"/>
<dbReference type="GO" id="GO:0052689">
    <property type="term" value="F:carboxylic ester hydrolase activity"/>
    <property type="evidence" value="ECO:0007669"/>
    <property type="project" value="UniProtKB-KW"/>
</dbReference>
<keyword evidence="2" id="KW-0719">Serine esterase</keyword>
<reference evidence="7" key="1">
    <citation type="submission" date="2022-01" db="EMBL/GenBank/DDBJ databases">
        <authorList>
            <person name="King R."/>
        </authorList>
    </citation>
    <scope>NUCLEOTIDE SEQUENCE</scope>
</reference>
<evidence type="ECO:0000256" key="3">
    <source>
        <dbReference type="ARBA" id="ARBA00022801"/>
    </source>
</evidence>
<evidence type="ECO:0000256" key="4">
    <source>
        <dbReference type="ARBA" id="ARBA00023180"/>
    </source>
</evidence>
<comment type="similarity">
    <text evidence="1 5">Belongs to the type-B carboxylesterase/lipase family.</text>
</comment>
<dbReference type="EC" id="3.1.1.-" evidence="5"/>
<accession>A0A9P0H4U8</accession>
<organism evidence="7 8">
    <name type="scientific">Nezara viridula</name>
    <name type="common">Southern green stink bug</name>
    <name type="synonym">Cimex viridulus</name>
    <dbReference type="NCBI Taxonomy" id="85310"/>
    <lineage>
        <taxon>Eukaryota</taxon>
        <taxon>Metazoa</taxon>
        <taxon>Ecdysozoa</taxon>
        <taxon>Arthropoda</taxon>
        <taxon>Hexapoda</taxon>
        <taxon>Insecta</taxon>
        <taxon>Pterygota</taxon>
        <taxon>Neoptera</taxon>
        <taxon>Paraneoptera</taxon>
        <taxon>Hemiptera</taxon>
        <taxon>Heteroptera</taxon>
        <taxon>Panheteroptera</taxon>
        <taxon>Pentatomomorpha</taxon>
        <taxon>Pentatomoidea</taxon>
        <taxon>Pentatomidae</taxon>
        <taxon>Pentatominae</taxon>
        <taxon>Nezara</taxon>
    </lineage>
</organism>
<dbReference type="InterPro" id="IPR019819">
    <property type="entry name" value="Carboxylesterase_B_CS"/>
</dbReference>
<evidence type="ECO:0000259" key="6">
    <source>
        <dbReference type="Pfam" id="PF00135"/>
    </source>
</evidence>
<dbReference type="InterPro" id="IPR029058">
    <property type="entry name" value="AB_hydrolase_fold"/>
</dbReference>
<evidence type="ECO:0000256" key="1">
    <source>
        <dbReference type="ARBA" id="ARBA00005964"/>
    </source>
</evidence>
<dbReference type="PANTHER" id="PTHR43142:SF1">
    <property type="entry name" value="CARBOXYLIC ESTER HYDROLASE"/>
    <property type="match status" value="1"/>
</dbReference>
<dbReference type="Proteomes" id="UP001152798">
    <property type="component" value="Chromosome 3"/>
</dbReference>
<dbReference type="Gene3D" id="3.40.50.1820">
    <property type="entry name" value="alpha/beta hydrolase"/>
    <property type="match status" value="1"/>
</dbReference>
<keyword evidence="8" id="KW-1185">Reference proteome</keyword>
<proteinExistence type="inferred from homology"/>
<dbReference type="EMBL" id="OV725079">
    <property type="protein sequence ID" value="CAH1394712.1"/>
    <property type="molecule type" value="Genomic_DNA"/>
</dbReference>
<keyword evidence="4" id="KW-0325">Glycoprotein</keyword>
<dbReference type="InterPro" id="IPR019826">
    <property type="entry name" value="Carboxylesterase_B_AS"/>
</dbReference>
<evidence type="ECO:0000256" key="5">
    <source>
        <dbReference type="RuleBase" id="RU361235"/>
    </source>
</evidence>
<name>A0A9P0H4U8_NEZVI</name>
<dbReference type="InterPro" id="IPR002018">
    <property type="entry name" value="CarbesteraseB"/>
</dbReference>
<evidence type="ECO:0000256" key="2">
    <source>
        <dbReference type="ARBA" id="ARBA00022487"/>
    </source>
</evidence>
<feature type="domain" description="Carboxylesterase type B" evidence="6">
    <location>
        <begin position="34"/>
        <end position="527"/>
    </location>
</feature>
<protein>
    <recommendedName>
        <fullName evidence="5">Carboxylic ester hydrolase</fullName>
        <ecNumber evidence="5">3.1.1.-</ecNumber>
    </recommendedName>
</protein>
<evidence type="ECO:0000313" key="8">
    <source>
        <dbReference type="Proteomes" id="UP001152798"/>
    </source>
</evidence>
<keyword evidence="3 5" id="KW-0378">Hydrolase</keyword>